<dbReference type="Proteomes" id="UP000676325">
    <property type="component" value="Unassembled WGS sequence"/>
</dbReference>
<dbReference type="CDD" id="cd04301">
    <property type="entry name" value="NAT_SF"/>
    <property type="match status" value="1"/>
</dbReference>
<dbReference type="GO" id="GO:0016747">
    <property type="term" value="F:acyltransferase activity, transferring groups other than amino-acyl groups"/>
    <property type="evidence" value="ECO:0007669"/>
    <property type="project" value="InterPro"/>
</dbReference>
<reference evidence="4" key="1">
    <citation type="submission" date="2021-04" db="EMBL/GenBank/DDBJ databases">
        <title>Genome based classification of Actinospica acidithermotolerans sp. nov., an actinobacterium isolated from an Indonesian hot spring.</title>
        <authorList>
            <person name="Kusuma A.B."/>
            <person name="Putra K.E."/>
            <person name="Nafisah S."/>
            <person name="Loh J."/>
            <person name="Nouioui I."/>
            <person name="Goodfellow M."/>
        </authorList>
    </citation>
    <scope>NUCLEOTIDE SEQUENCE</scope>
    <source>
        <strain evidence="4">MGRD01-02</strain>
    </source>
</reference>
<dbReference type="Gene3D" id="3.40.630.30">
    <property type="match status" value="1"/>
</dbReference>
<dbReference type="EMBL" id="JAGSOH010000216">
    <property type="protein sequence ID" value="MBR7831337.1"/>
    <property type="molecule type" value="Genomic_DNA"/>
</dbReference>
<dbReference type="InterPro" id="IPR000182">
    <property type="entry name" value="GNAT_dom"/>
</dbReference>
<name>A0A941EIU7_9ACTN</name>
<dbReference type="PROSITE" id="PS51186">
    <property type="entry name" value="GNAT"/>
    <property type="match status" value="1"/>
</dbReference>
<dbReference type="InterPro" id="IPR050832">
    <property type="entry name" value="Bact_Acetyltransf"/>
</dbReference>
<protein>
    <submittedName>
        <fullName evidence="4">GNAT family N-acetyltransferase</fullName>
    </submittedName>
</protein>
<dbReference type="RefSeq" id="WP_212522448.1">
    <property type="nucleotide sequence ID" value="NZ_JAGSOH010000216.1"/>
</dbReference>
<dbReference type="InterPro" id="IPR016181">
    <property type="entry name" value="Acyl_CoA_acyltransferase"/>
</dbReference>
<accession>A0A941EIU7</accession>
<dbReference type="AlphaFoldDB" id="A0A941EIU7"/>
<sequence>MDFDVQHHARTLALRVPAHLRVGPFVCRFNPSWSSPFANYAIPDDHAEPTRDDVSALIAAFRQRERRPRLEYLPACAPDVEKALLAAGFEVEDRPPVMACQPQNLDMPEPLPGLEFREPRSDDDLDELAAIQHRAFGEPGDPEPGMGAAARRVYENGGILMLALYRGEPAGGGSCSAPVDGMTELGGVAVAARFRRRGIGAAISAQLTSAAHRRGYRLVWLEPADEAVQRVYAGIGFRPVGEKLNISLPG</sequence>
<evidence type="ECO:0000313" key="4">
    <source>
        <dbReference type="EMBL" id="MBR7831337.1"/>
    </source>
</evidence>
<keyword evidence="5" id="KW-1185">Reference proteome</keyword>
<organism evidence="4 5">
    <name type="scientific">Actinospica acidithermotolerans</name>
    <dbReference type="NCBI Taxonomy" id="2828514"/>
    <lineage>
        <taxon>Bacteria</taxon>
        <taxon>Bacillati</taxon>
        <taxon>Actinomycetota</taxon>
        <taxon>Actinomycetes</taxon>
        <taxon>Catenulisporales</taxon>
        <taxon>Actinospicaceae</taxon>
        <taxon>Actinospica</taxon>
    </lineage>
</organism>
<evidence type="ECO:0000256" key="2">
    <source>
        <dbReference type="ARBA" id="ARBA00023315"/>
    </source>
</evidence>
<dbReference type="PANTHER" id="PTHR43877">
    <property type="entry name" value="AMINOALKYLPHOSPHONATE N-ACETYLTRANSFERASE-RELATED-RELATED"/>
    <property type="match status" value="1"/>
</dbReference>
<dbReference type="SUPFAM" id="SSF55729">
    <property type="entry name" value="Acyl-CoA N-acyltransferases (Nat)"/>
    <property type="match status" value="1"/>
</dbReference>
<dbReference type="Pfam" id="PF00583">
    <property type="entry name" value="Acetyltransf_1"/>
    <property type="match status" value="1"/>
</dbReference>
<feature type="domain" description="N-acetyltransferase" evidence="3">
    <location>
        <begin position="114"/>
        <end position="250"/>
    </location>
</feature>
<evidence type="ECO:0000256" key="1">
    <source>
        <dbReference type="ARBA" id="ARBA00022679"/>
    </source>
</evidence>
<comment type="caution">
    <text evidence="4">The sequence shown here is derived from an EMBL/GenBank/DDBJ whole genome shotgun (WGS) entry which is preliminary data.</text>
</comment>
<gene>
    <name evidence="4" type="ORF">KDK95_33845</name>
</gene>
<keyword evidence="1" id="KW-0808">Transferase</keyword>
<keyword evidence="2" id="KW-0012">Acyltransferase</keyword>
<evidence type="ECO:0000313" key="5">
    <source>
        <dbReference type="Proteomes" id="UP000676325"/>
    </source>
</evidence>
<proteinExistence type="predicted"/>
<evidence type="ECO:0000259" key="3">
    <source>
        <dbReference type="PROSITE" id="PS51186"/>
    </source>
</evidence>